<accession>C8PE79</accession>
<proteinExistence type="inferred from homology"/>
<keyword evidence="3" id="KW-1185">Reference proteome</keyword>
<reference evidence="2 3" key="1">
    <citation type="submission" date="2009-07" db="EMBL/GenBank/DDBJ databases">
        <authorList>
            <person name="Madupu R."/>
            <person name="Sebastian Y."/>
            <person name="Durkin A.S."/>
            <person name="Torralba M."/>
            <person name="Methe B."/>
            <person name="Sutton G.G."/>
            <person name="Strausberg R.L."/>
            <person name="Nelson K.E."/>
        </authorList>
    </citation>
    <scope>NUCLEOTIDE SEQUENCE [LARGE SCALE GENOMIC DNA]</scope>
    <source>
        <strain evidence="2 3">RM3268</strain>
    </source>
</reference>
<dbReference type="Gene3D" id="3.30.70.920">
    <property type="match status" value="1"/>
</dbReference>
<dbReference type="Pfam" id="PF03927">
    <property type="entry name" value="NapD"/>
    <property type="match status" value="1"/>
</dbReference>
<comment type="subunit">
    <text evidence="1">Interacts with the cytoplasmic NapA precursor.</text>
</comment>
<evidence type="ECO:0000313" key="2">
    <source>
        <dbReference type="EMBL" id="EEV18952.1"/>
    </source>
</evidence>
<comment type="caution">
    <text evidence="2">The sequence shown here is derived from an EMBL/GenBank/DDBJ whole genome shotgun (WGS) entry which is preliminary data.</text>
</comment>
<name>C8PE79_9BACT</name>
<dbReference type="GO" id="GO:0005737">
    <property type="term" value="C:cytoplasm"/>
    <property type="evidence" value="ECO:0007669"/>
    <property type="project" value="UniProtKB-SubCell"/>
</dbReference>
<sequence>MNISSVVIYLDANTDVAAFRKQLQSIDGCEFVACEDGKAVATISAESFEDEIAAFRAIEAIEGVSEAMMIYSYSDLDADIAAANSDNGEQIMRELDKKDLSQIKYGGKVRV</sequence>
<gene>
    <name evidence="1" type="primary">napD</name>
    <name evidence="2" type="ORF">CAMGR0001_2429</name>
</gene>
<dbReference type="OrthoDB" id="5355541at2"/>
<dbReference type="GO" id="GO:0005048">
    <property type="term" value="F:signal sequence binding"/>
    <property type="evidence" value="ECO:0007669"/>
    <property type="project" value="UniProtKB-UniRule"/>
</dbReference>
<protein>
    <recommendedName>
        <fullName evidence="1">Chaperone NapD</fullName>
    </recommendedName>
    <alternativeName>
        <fullName evidence="1">NapA signal peptide-binding chaperone NapD</fullName>
    </alternativeName>
</protein>
<dbReference type="EMBL" id="ACYG01000005">
    <property type="protein sequence ID" value="EEV18952.1"/>
    <property type="molecule type" value="Genomic_DNA"/>
</dbReference>
<comment type="function">
    <text evidence="1">Chaperone for NapA, the catalytic subunit of the periplasmic nitrate reductase. It binds directly and specifically to the twin-arginine signal peptide of NapA, preventing premature interaction with the Tat translocase and premature export.</text>
</comment>
<dbReference type="AlphaFoldDB" id="C8PE79"/>
<dbReference type="GO" id="GO:0051224">
    <property type="term" value="P:negative regulation of protein transport"/>
    <property type="evidence" value="ECO:0007669"/>
    <property type="project" value="UniProtKB-UniRule"/>
</dbReference>
<organism evidence="2 3">
    <name type="scientific">Campylobacter gracilis RM3268</name>
    <dbReference type="NCBI Taxonomy" id="553220"/>
    <lineage>
        <taxon>Bacteria</taxon>
        <taxon>Pseudomonadati</taxon>
        <taxon>Campylobacterota</taxon>
        <taxon>Epsilonproteobacteria</taxon>
        <taxon>Campylobacterales</taxon>
        <taxon>Campylobacteraceae</taxon>
        <taxon>Campylobacter</taxon>
    </lineage>
</organism>
<dbReference type="RefSeq" id="WP_005869237.1">
    <property type="nucleotide sequence ID" value="NZ_ACYG01000005.1"/>
</dbReference>
<evidence type="ECO:0000256" key="1">
    <source>
        <dbReference type="HAMAP-Rule" id="MF_02200"/>
    </source>
</evidence>
<keyword evidence="1" id="KW-0963">Cytoplasm</keyword>
<dbReference type="HAMAP" id="MF_02200">
    <property type="entry name" value="NapD"/>
    <property type="match status" value="1"/>
</dbReference>
<comment type="similarity">
    <text evidence="1">Belongs to the NapD family.</text>
</comment>
<keyword evidence="1" id="KW-0143">Chaperone</keyword>
<evidence type="ECO:0000313" key="3">
    <source>
        <dbReference type="Proteomes" id="UP000005709"/>
    </source>
</evidence>
<dbReference type="Proteomes" id="UP000005709">
    <property type="component" value="Unassembled WGS sequence"/>
</dbReference>
<comment type="subcellular location">
    <subcellularLocation>
        <location evidence="1">Cytoplasm</location>
    </subcellularLocation>
</comment>
<dbReference type="STRING" id="824.CGRAC_1367"/>
<dbReference type="InterPro" id="IPR005623">
    <property type="entry name" value="Chaperone_NapD_NO3_reduct"/>
</dbReference>
<dbReference type="eggNOG" id="COG3062">
    <property type="taxonomic scope" value="Bacteria"/>
</dbReference>